<organism evidence="1 2">
    <name type="scientific">Megasphaera lornae</name>
    <dbReference type="NCBI Taxonomy" id="1000568"/>
    <lineage>
        <taxon>Bacteria</taxon>
        <taxon>Bacillati</taxon>
        <taxon>Bacillota</taxon>
        <taxon>Negativicutes</taxon>
        <taxon>Veillonellales</taxon>
        <taxon>Veillonellaceae</taxon>
        <taxon>Megasphaera</taxon>
    </lineage>
</organism>
<comment type="caution">
    <text evidence="1">The sequence shown here is derived from an EMBL/GenBank/DDBJ whole genome shotgun (WGS) entry which is preliminary data.</text>
</comment>
<proteinExistence type="predicted"/>
<protein>
    <submittedName>
        <fullName evidence="1">Uncharacterized protein</fullName>
    </submittedName>
</protein>
<evidence type="ECO:0000313" key="1">
    <source>
        <dbReference type="EMBL" id="EGL40898.1"/>
    </source>
</evidence>
<dbReference type="EMBL" id="AFIJ01000020">
    <property type="protein sequence ID" value="EGL40898.1"/>
    <property type="molecule type" value="Genomic_DNA"/>
</dbReference>
<name>A0ABN0D088_9FIRM</name>
<keyword evidence="2" id="KW-1185">Reference proteome</keyword>
<gene>
    <name evidence="1" type="ORF">HMPREF1039_1075</name>
</gene>
<sequence length="51" mass="6119">MQFEVWVLKIVVRIKNIVIGLAKKNEYICRGFWFNNILIVKKRTKLAGDRR</sequence>
<accession>A0ABN0D088</accession>
<dbReference type="Proteomes" id="UP000004018">
    <property type="component" value="Unassembled WGS sequence"/>
</dbReference>
<reference evidence="1 2" key="1">
    <citation type="submission" date="2011-04" db="EMBL/GenBank/DDBJ databases">
        <authorList>
            <person name="Harkins D.M."/>
            <person name="Madupu R."/>
            <person name="Durkin A.S."/>
            <person name="Torralba M."/>
            <person name="Methe B."/>
            <person name="Sutton G.G."/>
            <person name="Nelson K.E."/>
        </authorList>
    </citation>
    <scope>NUCLEOTIDE SEQUENCE [LARGE SCALE GENOMIC DNA]</scope>
    <source>
        <strain evidence="1 2">UPII 199-6</strain>
    </source>
</reference>
<evidence type="ECO:0000313" key="2">
    <source>
        <dbReference type="Proteomes" id="UP000004018"/>
    </source>
</evidence>